<name>A0A059C582_EUCGR</name>
<dbReference type="Pfam" id="PF14432">
    <property type="entry name" value="DYW_deaminase"/>
    <property type="match status" value="1"/>
</dbReference>
<protein>
    <recommendedName>
        <fullName evidence="4">DYW domain-containing protein</fullName>
    </recommendedName>
</protein>
<dbReference type="PANTHER" id="PTHR47926">
    <property type="entry name" value="PENTATRICOPEPTIDE REPEAT-CONTAINING PROTEIN"/>
    <property type="match status" value="1"/>
</dbReference>
<comment type="similarity">
    <text evidence="1">Belongs to the PPR family. PCMP-H subfamily.</text>
</comment>
<feature type="non-terminal residue" evidence="5">
    <location>
        <position position="1"/>
    </location>
</feature>
<dbReference type="GO" id="GO:0009451">
    <property type="term" value="P:RNA modification"/>
    <property type="evidence" value="ECO:0007669"/>
    <property type="project" value="InterPro"/>
</dbReference>
<keyword evidence="2" id="KW-0677">Repeat</keyword>
<accession>A0A059C582</accession>
<feature type="domain" description="DYW" evidence="4">
    <location>
        <begin position="469"/>
        <end position="561"/>
    </location>
</feature>
<reference evidence="5" key="1">
    <citation type="submission" date="2013-07" db="EMBL/GenBank/DDBJ databases">
        <title>The genome of Eucalyptus grandis.</title>
        <authorList>
            <person name="Schmutz J."/>
            <person name="Hayes R."/>
            <person name="Myburg A."/>
            <person name="Tuskan G."/>
            <person name="Grattapaglia D."/>
            <person name="Rokhsar D.S."/>
        </authorList>
    </citation>
    <scope>NUCLEOTIDE SEQUENCE</scope>
    <source>
        <tissue evidence="5">Leaf extractions</tissue>
    </source>
</reference>
<dbReference type="InterPro" id="IPR046848">
    <property type="entry name" value="E_motif"/>
</dbReference>
<organism evidence="5">
    <name type="scientific">Eucalyptus grandis</name>
    <name type="common">Flooded gum</name>
    <dbReference type="NCBI Taxonomy" id="71139"/>
    <lineage>
        <taxon>Eukaryota</taxon>
        <taxon>Viridiplantae</taxon>
        <taxon>Streptophyta</taxon>
        <taxon>Embryophyta</taxon>
        <taxon>Tracheophyta</taxon>
        <taxon>Spermatophyta</taxon>
        <taxon>Magnoliopsida</taxon>
        <taxon>eudicotyledons</taxon>
        <taxon>Gunneridae</taxon>
        <taxon>Pentapetalae</taxon>
        <taxon>rosids</taxon>
        <taxon>malvids</taxon>
        <taxon>Myrtales</taxon>
        <taxon>Myrtaceae</taxon>
        <taxon>Myrtoideae</taxon>
        <taxon>Eucalypteae</taxon>
        <taxon>Eucalyptus</taxon>
    </lineage>
</organism>
<dbReference type="GO" id="GO:0003723">
    <property type="term" value="F:RNA binding"/>
    <property type="evidence" value="ECO:0007669"/>
    <property type="project" value="InterPro"/>
</dbReference>
<dbReference type="InParanoid" id="A0A059C582"/>
<dbReference type="EMBL" id="KK198757">
    <property type="protein sequence ID" value="KCW73633.1"/>
    <property type="molecule type" value="Genomic_DNA"/>
</dbReference>
<feature type="repeat" description="PPR" evidence="3">
    <location>
        <begin position="290"/>
        <end position="324"/>
    </location>
</feature>
<dbReference type="InterPro" id="IPR032867">
    <property type="entry name" value="DYW_dom"/>
</dbReference>
<dbReference type="AlphaFoldDB" id="A0A059C582"/>
<feature type="repeat" description="PPR" evidence="3">
    <location>
        <begin position="202"/>
        <end position="236"/>
    </location>
</feature>
<dbReference type="InterPro" id="IPR002885">
    <property type="entry name" value="PPR_rpt"/>
</dbReference>
<dbReference type="Pfam" id="PF20431">
    <property type="entry name" value="E_motif"/>
    <property type="match status" value="1"/>
</dbReference>
<feature type="repeat" description="PPR" evidence="3">
    <location>
        <begin position="35"/>
        <end position="69"/>
    </location>
</feature>
<evidence type="ECO:0000313" key="5">
    <source>
        <dbReference type="EMBL" id="KCW73633.1"/>
    </source>
</evidence>
<dbReference type="Gramene" id="KCW73633">
    <property type="protein sequence ID" value="KCW73633"/>
    <property type="gene ID" value="EUGRSUZ_E02205"/>
</dbReference>
<dbReference type="Gene3D" id="1.25.40.10">
    <property type="entry name" value="Tetratricopeptide repeat domain"/>
    <property type="match status" value="4"/>
</dbReference>
<sequence>SGHLRNENPDETREVLDIFQCLDVRSFAKMIVGRRCNCWNTMIKGYLDCGDLMTAEELFDEMLERSVVSWTTMIDGFFKKMPIRDLAAWNAMLHGYCENARVDDAVKLFEQMPSRIVISWTSMIGKLDQNGKSEEALIVFERMFKSGVVFNPSSLTCALSAYPNALSFPLGVQIHGHVFNSRFCLIVFVCASLITFYANYKNVVICTALLTGYGLNGGHEDGLKVFSDIMRTSVFPNQSSFVSTLNSCRNLESLDRGREVHASAVKLQLGSDIIVGNSLVVMYNKLREKNIVTWNATICGFAQHGRGMWAMLLFSQMIHGLVQPDEITLTGLLSSCCHYGMLQKGRCLFRYFSEITSIELKYEHYACMVDVLGRCGKLEEVEDFMHSNLDLAERAANYILDLEPRCSATYILLSNFYASANRWGDDSRLRVTMRDKGIVKQLGRSWVTIKGENIYWKLDWLNMKLKELGFVLDKRFSLHDVEEKKKKESLFYHSERLAVAFALIITIECSTITVMKNLCICGDCHSAIKLTAKIVDREIVARDSSCFHHFRSGSCSCGDYW</sequence>
<gene>
    <name evidence="5" type="ORF">EUGRSUZ_E02205</name>
</gene>
<dbReference type="PANTHER" id="PTHR47926:SF468">
    <property type="entry name" value="PENTATRICOPEPTIDE REPEAT-CONTAINING PROTEIN"/>
    <property type="match status" value="1"/>
</dbReference>
<dbReference type="InterPro" id="IPR011990">
    <property type="entry name" value="TPR-like_helical_dom_sf"/>
</dbReference>
<evidence type="ECO:0000256" key="1">
    <source>
        <dbReference type="ARBA" id="ARBA00006643"/>
    </source>
</evidence>
<evidence type="ECO:0000256" key="2">
    <source>
        <dbReference type="ARBA" id="ARBA00022737"/>
    </source>
</evidence>
<dbReference type="Pfam" id="PF13041">
    <property type="entry name" value="PPR_2"/>
    <property type="match status" value="3"/>
</dbReference>
<evidence type="ECO:0000259" key="4">
    <source>
        <dbReference type="Pfam" id="PF14432"/>
    </source>
</evidence>
<dbReference type="Pfam" id="PF01535">
    <property type="entry name" value="PPR"/>
    <property type="match status" value="3"/>
</dbReference>
<dbReference type="NCBIfam" id="TIGR00756">
    <property type="entry name" value="PPR"/>
    <property type="match status" value="2"/>
</dbReference>
<feature type="repeat" description="PPR" evidence="3">
    <location>
        <begin position="85"/>
        <end position="115"/>
    </location>
</feature>
<dbReference type="GO" id="GO:0008270">
    <property type="term" value="F:zinc ion binding"/>
    <property type="evidence" value="ECO:0007669"/>
    <property type="project" value="InterPro"/>
</dbReference>
<proteinExistence type="inferred from homology"/>
<dbReference type="InterPro" id="IPR046960">
    <property type="entry name" value="PPR_At4g14850-like_plant"/>
</dbReference>
<dbReference type="FunCoup" id="A0A059C582">
    <property type="interactions" value="129"/>
</dbReference>
<dbReference type="PROSITE" id="PS51375">
    <property type="entry name" value="PPR"/>
    <property type="match status" value="5"/>
</dbReference>
<evidence type="ECO:0000256" key="3">
    <source>
        <dbReference type="PROSITE-ProRule" id="PRU00708"/>
    </source>
</evidence>
<feature type="repeat" description="PPR" evidence="3">
    <location>
        <begin position="116"/>
        <end position="150"/>
    </location>
</feature>